<gene>
    <name evidence="1" type="ORF">EURHEDRAFT_417284</name>
</gene>
<dbReference type="InterPro" id="IPR053137">
    <property type="entry name" value="NLR-like"/>
</dbReference>
<dbReference type="Proteomes" id="UP000019804">
    <property type="component" value="Unassembled WGS sequence"/>
</dbReference>
<accession>A0A017S0S4</accession>
<dbReference type="HOGENOM" id="CLU_188779_0_0_1"/>
<organism evidence="1 2">
    <name type="scientific">Aspergillus ruber (strain CBS 135680)</name>
    <dbReference type="NCBI Taxonomy" id="1388766"/>
    <lineage>
        <taxon>Eukaryota</taxon>
        <taxon>Fungi</taxon>
        <taxon>Dikarya</taxon>
        <taxon>Ascomycota</taxon>
        <taxon>Pezizomycotina</taxon>
        <taxon>Eurotiomycetes</taxon>
        <taxon>Eurotiomycetidae</taxon>
        <taxon>Eurotiales</taxon>
        <taxon>Aspergillaceae</taxon>
        <taxon>Aspergillus</taxon>
        <taxon>Aspergillus subgen. Aspergillus</taxon>
    </lineage>
</organism>
<dbReference type="OrthoDB" id="1577640at2759"/>
<dbReference type="PANTHER" id="PTHR46082:SF11">
    <property type="entry name" value="AAA+ ATPASE DOMAIN-CONTAINING PROTEIN-RELATED"/>
    <property type="match status" value="1"/>
</dbReference>
<dbReference type="PANTHER" id="PTHR46082">
    <property type="entry name" value="ATP/GTP-BINDING PROTEIN-RELATED"/>
    <property type="match status" value="1"/>
</dbReference>
<proteinExistence type="predicted"/>
<dbReference type="GeneID" id="63698282"/>
<protein>
    <recommendedName>
        <fullName evidence="3">Nucleoside phosphorylase domain-containing protein</fullName>
    </recommendedName>
</protein>
<sequence length="65" mass="6939">MGTVKAAQCATAVSKQFPNVRFALMVGIGAGIPSPNCGIRLEDIAVSIPQDNHPGVIQYDFCKYE</sequence>
<dbReference type="GO" id="GO:0009116">
    <property type="term" value="P:nucleoside metabolic process"/>
    <property type="evidence" value="ECO:0007669"/>
    <property type="project" value="InterPro"/>
</dbReference>
<keyword evidence="2" id="KW-1185">Reference proteome</keyword>
<dbReference type="GO" id="GO:0003824">
    <property type="term" value="F:catalytic activity"/>
    <property type="evidence" value="ECO:0007669"/>
    <property type="project" value="InterPro"/>
</dbReference>
<name>A0A017S0S4_ASPRC</name>
<evidence type="ECO:0000313" key="2">
    <source>
        <dbReference type="Proteomes" id="UP000019804"/>
    </source>
</evidence>
<dbReference type="EMBL" id="KK088456">
    <property type="protein sequence ID" value="EYE90623.1"/>
    <property type="molecule type" value="Genomic_DNA"/>
</dbReference>
<evidence type="ECO:0008006" key="3">
    <source>
        <dbReference type="Google" id="ProtNLM"/>
    </source>
</evidence>
<reference evidence="2" key="1">
    <citation type="journal article" date="2014" name="Nat. Commun.">
        <title>Genomic adaptations of the halophilic Dead Sea filamentous fungus Eurotium rubrum.</title>
        <authorList>
            <person name="Kis-Papo T."/>
            <person name="Weig A.R."/>
            <person name="Riley R."/>
            <person name="Persoh D."/>
            <person name="Salamov A."/>
            <person name="Sun H."/>
            <person name="Lipzen A."/>
            <person name="Wasser S.P."/>
            <person name="Rambold G."/>
            <person name="Grigoriev I.V."/>
            <person name="Nevo E."/>
        </authorList>
    </citation>
    <scope>NUCLEOTIDE SEQUENCE [LARGE SCALE GENOMIC DNA]</scope>
    <source>
        <strain evidence="2">CBS 135680</strain>
    </source>
</reference>
<dbReference type="InterPro" id="IPR035994">
    <property type="entry name" value="Nucleoside_phosphorylase_sf"/>
</dbReference>
<dbReference type="RefSeq" id="XP_040634313.1">
    <property type="nucleotide sequence ID" value="XM_040783158.1"/>
</dbReference>
<evidence type="ECO:0000313" key="1">
    <source>
        <dbReference type="EMBL" id="EYE90623.1"/>
    </source>
</evidence>
<dbReference type="Gene3D" id="3.40.50.1580">
    <property type="entry name" value="Nucleoside phosphorylase domain"/>
    <property type="match status" value="1"/>
</dbReference>
<dbReference type="STRING" id="1388766.A0A017S0S4"/>
<dbReference type="AlphaFoldDB" id="A0A017S0S4"/>